<sequence length="242" mass="26323">MARNKSTDGASDAAPKVKKQRWYHQVWQAYQMTRRTDPSVTWWMLLMLAGGLVVGLLLGLLLGGHWIFGLIMGLPLGLLAAMYTLTRRAESAAYKQIEGQPGAARAALGSVRRGGWSFADEPVAFDARTQDMVFRGVGRPGVLLVSEGTTGRSTRLLDAEKKRTARVLPGVPIVTLEVGSAAGQVPLRKVVSTVQKMRPQMTKAEVAEVSKRLRALGGAKLPIPKGIDPMRARPDRKGMRGR</sequence>
<evidence type="ECO:0000256" key="2">
    <source>
        <dbReference type="SAM" id="Phobius"/>
    </source>
</evidence>
<keyword evidence="4" id="KW-1185">Reference proteome</keyword>
<dbReference type="EMBL" id="PGTZ01000008">
    <property type="protein sequence ID" value="PJI93461.1"/>
    <property type="molecule type" value="Genomic_DNA"/>
</dbReference>
<comment type="caution">
    <text evidence="3">The sequence shown here is derived from an EMBL/GenBank/DDBJ whole genome shotgun (WGS) entry which is preliminary data.</text>
</comment>
<evidence type="ECO:0000313" key="3">
    <source>
        <dbReference type="EMBL" id="PJI93461.1"/>
    </source>
</evidence>
<keyword evidence="2" id="KW-0812">Transmembrane</keyword>
<accession>A0A2M8WR96</accession>
<proteinExistence type="predicted"/>
<protein>
    <submittedName>
        <fullName evidence="3">Uncharacterized protein DUF4191</fullName>
    </submittedName>
</protein>
<feature type="transmembrane region" description="Helical" evidence="2">
    <location>
        <begin position="40"/>
        <end position="60"/>
    </location>
</feature>
<feature type="region of interest" description="Disordered" evidence="1">
    <location>
        <begin position="223"/>
        <end position="242"/>
    </location>
</feature>
<keyword evidence="2" id="KW-1133">Transmembrane helix</keyword>
<name>A0A2M8WR96_9MICO</name>
<feature type="compositionally biased region" description="Basic and acidic residues" evidence="1">
    <location>
        <begin position="228"/>
        <end position="242"/>
    </location>
</feature>
<dbReference type="InterPro" id="IPR025445">
    <property type="entry name" value="DUF4191"/>
</dbReference>
<keyword evidence="2" id="KW-0472">Membrane</keyword>
<evidence type="ECO:0000313" key="4">
    <source>
        <dbReference type="Proteomes" id="UP000231586"/>
    </source>
</evidence>
<dbReference type="Proteomes" id="UP000231586">
    <property type="component" value="Unassembled WGS sequence"/>
</dbReference>
<evidence type="ECO:0000256" key="1">
    <source>
        <dbReference type="SAM" id="MobiDB-lite"/>
    </source>
</evidence>
<organism evidence="3 4">
    <name type="scientific">Luteimicrobium subarcticum</name>
    <dbReference type="NCBI Taxonomy" id="620910"/>
    <lineage>
        <taxon>Bacteria</taxon>
        <taxon>Bacillati</taxon>
        <taxon>Actinomycetota</taxon>
        <taxon>Actinomycetes</taxon>
        <taxon>Micrococcales</taxon>
        <taxon>Luteimicrobium</taxon>
    </lineage>
</organism>
<feature type="transmembrane region" description="Helical" evidence="2">
    <location>
        <begin position="66"/>
        <end position="85"/>
    </location>
</feature>
<reference evidence="3 4" key="1">
    <citation type="submission" date="2017-11" db="EMBL/GenBank/DDBJ databases">
        <title>Genomic Encyclopedia of Archaeal and Bacterial Type Strains, Phase II (KMG-II): From Individual Species to Whole Genera.</title>
        <authorList>
            <person name="Goeker M."/>
        </authorList>
    </citation>
    <scope>NUCLEOTIDE SEQUENCE [LARGE SCALE GENOMIC DNA]</scope>
    <source>
        <strain evidence="3 4">DSM 22413</strain>
    </source>
</reference>
<dbReference type="RefSeq" id="WP_100350148.1">
    <property type="nucleotide sequence ID" value="NZ_PGTZ01000008.1"/>
</dbReference>
<dbReference type="AlphaFoldDB" id="A0A2M8WR96"/>
<gene>
    <name evidence="3" type="ORF">CLV34_2035</name>
</gene>
<dbReference type="OrthoDB" id="8479889at2"/>
<dbReference type="Pfam" id="PF13829">
    <property type="entry name" value="DUF4191"/>
    <property type="match status" value="1"/>
</dbReference>